<dbReference type="EMBL" id="CAJQUM010000001">
    <property type="protein sequence ID" value="CAG4882944.1"/>
    <property type="molecule type" value="Genomic_DNA"/>
</dbReference>
<keyword evidence="4" id="KW-0997">Cell inner membrane</keyword>
<dbReference type="AlphaFoldDB" id="A0A916J2T3"/>
<dbReference type="InterPro" id="IPR018076">
    <property type="entry name" value="T2SS_GspF_dom"/>
</dbReference>
<feature type="domain" description="Type II secretion system protein GspF" evidence="9">
    <location>
        <begin position="269"/>
        <end position="390"/>
    </location>
</feature>
<reference evidence="10" key="1">
    <citation type="submission" date="2021-04" db="EMBL/GenBank/DDBJ databases">
        <authorList>
            <person name="Hornung B."/>
        </authorList>
    </citation>
    <scope>NUCLEOTIDE SEQUENCE</scope>
    <source>
        <strain evidence="10">G5G6</strain>
    </source>
</reference>
<name>A0A916J2T3_9PROT</name>
<comment type="subcellular location">
    <subcellularLocation>
        <location evidence="1">Cell inner membrane</location>
        <topology evidence="1">Multi-pass membrane protein</topology>
    </subcellularLocation>
</comment>
<evidence type="ECO:0000256" key="3">
    <source>
        <dbReference type="ARBA" id="ARBA00022475"/>
    </source>
</evidence>
<evidence type="ECO:0000256" key="4">
    <source>
        <dbReference type="ARBA" id="ARBA00022519"/>
    </source>
</evidence>
<dbReference type="GO" id="GO:0005886">
    <property type="term" value="C:plasma membrane"/>
    <property type="evidence" value="ECO:0007669"/>
    <property type="project" value="UniProtKB-SubCell"/>
</dbReference>
<dbReference type="RefSeq" id="WP_220634960.1">
    <property type="nucleotide sequence ID" value="NZ_CAJQUM010000001.1"/>
</dbReference>
<comment type="caution">
    <text evidence="10">The sequence shown here is derived from an EMBL/GenBank/DDBJ whole genome shotgun (WGS) entry which is preliminary data.</text>
</comment>
<evidence type="ECO:0000256" key="5">
    <source>
        <dbReference type="ARBA" id="ARBA00022692"/>
    </source>
</evidence>
<keyword evidence="3" id="KW-1003">Cell membrane</keyword>
<evidence type="ECO:0000313" key="11">
    <source>
        <dbReference type="Proteomes" id="UP000742786"/>
    </source>
</evidence>
<evidence type="ECO:0000256" key="7">
    <source>
        <dbReference type="ARBA" id="ARBA00023136"/>
    </source>
</evidence>
<feature type="domain" description="Type II secretion system protein GspF" evidence="9">
    <location>
        <begin position="62"/>
        <end position="185"/>
    </location>
</feature>
<gene>
    <name evidence="10" type="ORF">GTOL_10826</name>
</gene>
<keyword evidence="7 8" id="KW-0472">Membrane</keyword>
<keyword evidence="11" id="KW-1185">Reference proteome</keyword>
<dbReference type="Proteomes" id="UP000742786">
    <property type="component" value="Unassembled WGS sequence"/>
</dbReference>
<dbReference type="Pfam" id="PF00482">
    <property type="entry name" value="T2SSF"/>
    <property type="match status" value="2"/>
</dbReference>
<proteinExistence type="inferred from homology"/>
<dbReference type="PRINTS" id="PR00812">
    <property type="entry name" value="BCTERIALGSPF"/>
</dbReference>
<keyword evidence="5 8" id="KW-0812">Transmembrane</keyword>
<feature type="transmembrane region" description="Helical" evidence="8">
    <location>
        <begin position="158"/>
        <end position="184"/>
    </location>
</feature>
<evidence type="ECO:0000256" key="8">
    <source>
        <dbReference type="SAM" id="Phobius"/>
    </source>
</evidence>
<dbReference type="InterPro" id="IPR042094">
    <property type="entry name" value="T2SS_GspF_sf"/>
</dbReference>
<evidence type="ECO:0000256" key="6">
    <source>
        <dbReference type="ARBA" id="ARBA00022989"/>
    </source>
</evidence>
<evidence type="ECO:0000313" key="10">
    <source>
        <dbReference type="EMBL" id="CAG4882944.1"/>
    </source>
</evidence>
<evidence type="ECO:0000256" key="2">
    <source>
        <dbReference type="ARBA" id="ARBA00005745"/>
    </source>
</evidence>
<dbReference type="InterPro" id="IPR003004">
    <property type="entry name" value="GspF/PilC"/>
</dbReference>
<sequence length="399" mass="44673">MRFEITAYRHGEGVTALQVEAASAEEAGNNIGDQGFEVVSIRQTGRWNKFQRKDRSFDLLLFSQELRSLLDAGLSLIESLGALSRKETADEKRRLIEALIRRLREGKSFSAVLREFPAEFPPLYLALTAASEQTGDLGSAMARFIEYRGRMDAIKKRVISAAIYPALLLGVGGCVILFLMTYVVPRFSRVYEDFGSNLPFMSKLLLQWGALIESHGLQILVALMVLGIAVVAFFKRKRTGWRSLLRRLLNSKALAPVRVRTQTYTLARFYRTLGLLLHGGIPAVTALGMARELLDEEMQVALDRALIEIRGGVALSEAMERGRLAPPVASDLLRIGEKTGDMGEKMTRIADFYDEETARWADWFARLFEPLLMLTIGLFIAFIVVLLYMPIFELAGSVQ</sequence>
<protein>
    <submittedName>
        <fullName evidence="10">Type II secretion system protein F</fullName>
    </submittedName>
</protein>
<keyword evidence="6 8" id="KW-1133">Transmembrane helix</keyword>
<comment type="similarity">
    <text evidence="2">Belongs to the GSP F family.</text>
</comment>
<feature type="transmembrane region" description="Helical" evidence="8">
    <location>
        <begin position="204"/>
        <end position="234"/>
    </location>
</feature>
<dbReference type="GO" id="GO:0015628">
    <property type="term" value="P:protein secretion by the type II secretion system"/>
    <property type="evidence" value="ECO:0007669"/>
    <property type="project" value="TreeGrafter"/>
</dbReference>
<evidence type="ECO:0000259" key="9">
    <source>
        <dbReference type="Pfam" id="PF00482"/>
    </source>
</evidence>
<accession>A0A916J2T3</accession>
<evidence type="ECO:0000256" key="1">
    <source>
        <dbReference type="ARBA" id="ARBA00004429"/>
    </source>
</evidence>
<dbReference type="Gene3D" id="1.20.81.30">
    <property type="entry name" value="Type II secretion system (T2SS), domain F"/>
    <property type="match status" value="2"/>
</dbReference>
<organism evidence="10 11">
    <name type="scientific">Georgfuchsia toluolica</name>
    <dbReference type="NCBI Taxonomy" id="424218"/>
    <lineage>
        <taxon>Bacteria</taxon>
        <taxon>Pseudomonadati</taxon>
        <taxon>Pseudomonadota</taxon>
        <taxon>Betaproteobacteria</taxon>
        <taxon>Nitrosomonadales</taxon>
        <taxon>Sterolibacteriaceae</taxon>
        <taxon>Georgfuchsia</taxon>
    </lineage>
</organism>
<dbReference type="PANTHER" id="PTHR30012">
    <property type="entry name" value="GENERAL SECRETION PATHWAY PROTEIN"/>
    <property type="match status" value="1"/>
</dbReference>
<feature type="transmembrane region" description="Helical" evidence="8">
    <location>
        <begin position="371"/>
        <end position="391"/>
    </location>
</feature>
<dbReference type="PANTHER" id="PTHR30012:SF7">
    <property type="entry name" value="PROTEIN TRANSPORT PROTEIN HOFC HOMOLOG"/>
    <property type="match status" value="1"/>
</dbReference>